<proteinExistence type="predicted"/>
<accession>A0A2H9T2T7</accession>
<organism evidence="1">
    <name type="scientific">invertebrate metagenome</name>
    <dbReference type="NCBI Taxonomy" id="1711999"/>
    <lineage>
        <taxon>unclassified sequences</taxon>
        <taxon>metagenomes</taxon>
        <taxon>organismal metagenomes</taxon>
    </lineage>
</organism>
<reference evidence="1" key="1">
    <citation type="journal article" date="2017" name="Appl. Environ. Microbiol.">
        <title>Molecular characterization of an Endozoicomonas-like organism causing infection in king scallop Pecten maximus L.</title>
        <authorList>
            <person name="Cano I."/>
            <person name="van Aerle R."/>
            <person name="Ross S."/>
            <person name="Verner-Jeffreys D.W."/>
            <person name="Paley R.K."/>
            <person name="Rimmer G."/>
            <person name="Ryder D."/>
            <person name="Hooper P."/>
            <person name="Stone D."/>
            <person name="Feist S.W."/>
        </authorList>
    </citation>
    <scope>NUCLEOTIDE SEQUENCE</scope>
</reference>
<sequence>MGVLGYINISFIHICKVGVMSHPILLFLHQILSDTKRCRIIPRFHIVVRSGPTPDMVTGPEKTRATCTVTVRFNLDSFTKLIEISVL</sequence>
<dbReference type="EMBL" id="NSIT01000524">
    <property type="protein sequence ID" value="PJE77538.1"/>
    <property type="molecule type" value="Genomic_DNA"/>
</dbReference>
<gene>
    <name evidence="1" type="ORF">CI610_03536</name>
</gene>
<protein>
    <submittedName>
        <fullName evidence="1">Uncharacterized protein</fullName>
    </submittedName>
</protein>
<name>A0A2H9T2T7_9ZZZZ</name>
<comment type="caution">
    <text evidence="1">The sequence shown here is derived from an EMBL/GenBank/DDBJ whole genome shotgun (WGS) entry which is preliminary data.</text>
</comment>
<dbReference type="AlphaFoldDB" id="A0A2H9T2T7"/>
<evidence type="ECO:0000313" key="1">
    <source>
        <dbReference type="EMBL" id="PJE77538.1"/>
    </source>
</evidence>